<gene>
    <name evidence="2" type="ORF">ACFPM7_05385</name>
</gene>
<name>A0ABW0EKM3_9PSEU</name>
<dbReference type="RefSeq" id="WP_378244441.1">
    <property type="nucleotide sequence ID" value="NZ_JBHSKF010000002.1"/>
</dbReference>
<accession>A0ABW0EKM3</accession>
<reference evidence="3" key="1">
    <citation type="journal article" date="2019" name="Int. J. Syst. Evol. Microbiol.">
        <title>The Global Catalogue of Microorganisms (GCM) 10K type strain sequencing project: providing services to taxonomists for standard genome sequencing and annotation.</title>
        <authorList>
            <consortium name="The Broad Institute Genomics Platform"/>
            <consortium name="The Broad Institute Genome Sequencing Center for Infectious Disease"/>
            <person name="Wu L."/>
            <person name="Ma J."/>
        </authorList>
    </citation>
    <scope>NUCLEOTIDE SEQUENCE [LARGE SCALE GENOMIC DNA]</scope>
    <source>
        <strain evidence="3">CCUG 59778</strain>
    </source>
</reference>
<feature type="region of interest" description="Disordered" evidence="1">
    <location>
        <begin position="1"/>
        <end position="35"/>
    </location>
</feature>
<sequence length="207" mass="21871">MDVEQLRERVDREYSGLGLPSWPNPNPDGPAEDAYSRVTDPARYRITHARAKAWATVLGDLPGVAAEPADHGTRVTPPTPGALPLLLVEHEVAGPAPDDPLAVLTVAVERPDAIVATYPDCGCDACDQGSADLLEAVDDAVAHVVGGPLVVLRGDGWDARWHPDGGAAQGVGVDFDHLMDLCRRLADGERVELPAGAEALVGRPWFA</sequence>
<proteinExistence type="predicted"/>
<protein>
    <submittedName>
        <fullName evidence="2">DUF6226 family protein</fullName>
    </submittedName>
</protein>
<organism evidence="2 3">
    <name type="scientific">Actinokineospora guangxiensis</name>
    <dbReference type="NCBI Taxonomy" id="1490288"/>
    <lineage>
        <taxon>Bacteria</taxon>
        <taxon>Bacillati</taxon>
        <taxon>Actinomycetota</taxon>
        <taxon>Actinomycetes</taxon>
        <taxon>Pseudonocardiales</taxon>
        <taxon>Pseudonocardiaceae</taxon>
        <taxon>Actinokineospora</taxon>
    </lineage>
</organism>
<dbReference type="Proteomes" id="UP001596157">
    <property type="component" value="Unassembled WGS sequence"/>
</dbReference>
<keyword evidence="3" id="KW-1185">Reference proteome</keyword>
<dbReference type="EMBL" id="JBHSKF010000002">
    <property type="protein sequence ID" value="MFC5286476.1"/>
    <property type="molecule type" value="Genomic_DNA"/>
</dbReference>
<evidence type="ECO:0000313" key="3">
    <source>
        <dbReference type="Proteomes" id="UP001596157"/>
    </source>
</evidence>
<feature type="compositionally biased region" description="Basic and acidic residues" evidence="1">
    <location>
        <begin position="1"/>
        <end position="14"/>
    </location>
</feature>
<dbReference type="Pfam" id="PF19736">
    <property type="entry name" value="DUF6226"/>
    <property type="match status" value="1"/>
</dbReference>
<evidence type="ECO:0000256" key="1">
    <source>
        <dbReference type="SAM" id="MobiDB-lite"/>
    </source>
</evidence>
<evidence type="ECO:0000313" key="2">
    <source>
        <dbReference type="EMBL" id="MFC5286476.1"/>
    </source>
</evidence>
<comment type="caution">
    <text evidence="2">The sequence shown here is derived from an EMBL/GenBank/DDBJ whole genome shotgun (WGS) entry which is preliminary data.</text>
</comment>
<dbReference type="InterPro" id="IPR045773">
    <property type="entry name" value="DUF6226"/>
</dbReference>